<dbReference type="PROSITE" id="PS51831">
    <property type="entry name" value="HD"/>
    <property type="match status" value="1"/>
</dbReference>
<dbReference type="EMBL" id="CP019655">
    <property type="protein sequence ID" value="AVF24598.1"/>
    <property type="molecule type" value="Genomic_DNA"/>
</dbReference>
<protein>
    <submittedName>
        <fullName evidence="2">Putative hydrolase</fullName>
    </submittedName>
</protein>
<dbReference type="InterPro" id="IPR006674">
    <property type="entry name" value="HD_domain"/>
</dbReference>
<dbReference type="InterPro" id="IPR003607">
    <property type="entry name" value="HD/PDEase_dom"/>
</dbReference>
<proteinExistence type="predicted"/>
<evidence type="ECO:0000313" key="2">
    <source>
        <dbReference type="EMBL" id="AVF24598.1"/>
    </source>
</evidence>
<accession>A0A6C0QLB7</accession>
<dbReference type="EMBL" id="CP019717">
    <property type="protein sequence ID" value="QHZ49545.1"/>
    <property type="molecule type" value="Genomic_DNA"/>
</dbReference>
<feature type="domain" description="HD" evidence="1">
    <location>
        <begin position="26"/>
        <end position="127"/>
    </location>
</feature>
<evidence type="ECO:0000313" key="4">
    <source>
        <dbReference type="Proteomes" id="UP000239833"/>
    </source>
</evidence>
<dbReference type="PANTHER" id="PTHR33594">
    <property type="entry name" value="SUPERFAMILY HYDROLASE, PUTATIVE (AFU_ORTHOLOGUE AFUA_1G03035)-RELATED"/>
    <property type="match status" value="1"/>
</dbReference>
<dbReference type="CDD" id="cd00077">
    <property type="entry name" value="HDc"/>
    <property type="match status" value="1"/>
</dbReference>
<dbReference type="STRING" id="147375.BXP28_18695"/>
<evidence type="ECO:0000313" key="3">
    <source>
        <dbReference type="EMBL" id="QHZ49545.1"/>
    </source>
</evidence>
<organism evidence="2 4">
    <name type="scientific">Paenibacillus larvae subsp. larvae</name>
    <dbReference type="NCBI Taxonomy" id="147375"/>
    <lineage>
        <taxon>Bacteria</taxon>
        <taxon>Bacillati</taxon>
        <taxon>Bacillota</taxon>
        <taxon>Bacilli</taxon>
        <taxon>Bacillales</taxon>
        <taxon>Paenibacillaceae</taxon>
        <taxon>Paenibacillus</taxon>
    </lineage>
</organism>
<reference evidence="2 5" key="2">
    <citation type="journal article" date="2020" name="Int. J. Med. Microbiol.">
        <title>Discovery of Paenibacillus larvae ERIC V: Phenotypic and genomic comparison to genotypes ERIC I-IV reveal different inventories of virulence factors which correlate with epidemiological prevalences of American Foulbrood.</title>
        <authorList>
            <person name="Beims H."/>
            <person name="Bunk B."/>
            <person name="Erler S."/>
            <person name="Mohr K.I."/>
            <person name="Sproer C."/>
            <person name="Pradella S."/>
            <person name="Gunther G."/>
            <person name="Rohde M."/>
            <person name="von der Ohe W."/>
            <person name="Steinert M."/>
        </authorList>
    </citation>
    <scope>NUCLEOTIDE SEQUENCE</scope>
    <source>
        <strain evidence="2">Eric_III</strain>
        <strain evidence="3">Eric_V</strain>
    </source>
</reference>
<dbReference type="Pfam" id="PF01966">
    <property type="entry name" value="HD"/>
    <property type="match status" value="1"/>
</dbReference>
<accession>A0A2L1TTE5</accession>
<dbReference type="Gene3D" id="1.20.58.1910">
    <property type="match status" value="1"/>
</dbReference>
<dbReference type="Proteomes" id="UP000239833">
    <property type="component" value="Chromosome"/>
</dbReference>
<evidence type="ECO:0000313" key="5">
    <source>
        <dbReference type="Proteomes" id="UP000464330"/>
    </source>
</evidence>
<sequence length="215" mass="24525">MEPSNVLKEAELLVQRELGKDSSGHDSWHIYRVVRTAKVIAEQEGADSFVCQLAAWLHDLADDKLVENEQTAMNGLKEWMEEQGVGEETAGHVLDIIANLSFKGGKRPPMRTLEGKVVQDADRLDALGAIGIARTFAYSGAKGRSMHEPGRKPRIGMSEEEYRNGNDTAILHFYEKLLLLKERMNTSYARDLAEKRHRFMERFLEQFYAEWEGER</sequence>
<dbReference type="AlphaFoldDB" id="A0A2L1TTE5"/>
<gene>
    <name evidence="2" type="ORF">ERICIII_00356</name>
    <name evidence="3" type="ORF">ERICV_00340</name>
</gene>
<dbReference type="GeneID" id="64217227"/>
<reference evidence="4" key="1">
    <citation type="submission" date="2017-02" db="EMBL/GenBank/DDBJ databases">
        <title>Delineation of Paenibacillus larvae strains originating from foulbrood outbreaks.</title>
        <authorList>
            <person name="Beims H."/>
            <person name="Bunk B."/>
            <person name="Sproeer C."/>
            <person name="Mohr K.I."/>
            <person name="Pradella S."/>
            <person name="Guenther G."/>
            <person name="Rohde M."/>
            <person name="von der Ohe W."/>
            <person name="Steinert M."/>
        </authorList>
    </citation>
    <scope>NUCLEOTIDE SEQUENCE [LARGE SCALE GENOMIC DNA]</scope>
    <source>
        <strain evidence="4">Eric_III</strain>
    </source>
</reference>
<accession>A0A8B6WU70</accession>
<keyword evidence="2" id="KW-0378">Hydrolase</keyword>
<dbReference type="Proteomes" id="UP000464330">
    <property type="component" value="Chromosome"/>
</dbReference>
<dbReference type="GO" id="GO:0016787">
    <property type="term" value="F:hydrolase activity"/>
    <property type="evidence" value="ECO:0007669"/>
    <property type="project" value="UniProtKB-KW"/>
</dbReference>
<evidence type="ECO:0000259" key="1">
    <source>
        <dbReference type="PROSITE" id="PS51831"/>
    </source>
</evidence>
<dbReference type="Gene3D" id="1.10.472.50">
    <property type="entry name" value="HD-domain/PDEase-like"/>
    <property type="match status" value="1"/>
</dbReference>
<dbReference type="PANTHER" id="PTHR33594:SF1">
    <property type="entry name" value="HD_PDEASE DOMAIN-CONTAINING PROTEIN"/>
    <property type="match status" value="1"/>
</dbReference>
<name>A0A2L1TTE5_9BACL</name>
<dbReference type="SMART" id="SM00471">
    <property type="entry name" value="HDc"/>
    <property type="match status" value="1"/>
</dbReference>
<dbReference type="RefSeq" id="WP_023482449.1">
    <property type="nucleotide sequence ID" value="NZ_CP019651.1"/>
</dbReference>
<dbReference type="SUPFAM" id="SSF109604">
    <property type="entry name" value="HD-domain/PDEase-like"/>
    <property type="match status" value="1"/>
</dbReference>